<sequence>MDKTIKILIVDDDVVLVKTLCKQLCEAGMSTYGLNDPVLILDAIERVRPNLLFLDIDLNGQSGIEICRRVKEHSPELPLIFISSQLSSEIKTAAIEAGGLAYVDKPLTAHLLAAYARRYAAEWGEKPEEKAGDTNRITMGAIEVDFRERLLLFPDGSMRDLSPMQTTVLRYLTAHAGETVSKEDLSYEVWRSRDMIKSREQSLHNTIHRLRVMLSAEPAITITNVRGYGYILETPVKI</sequence>
<dbReference type="InterPro" id="IPR039420">
    <property type="entry name" value="WalR-like"/>
</dbReference>
<name>A0A379E5Z8_9PORP</name>
<gene>
    <name evidence="10" type="primary">yycF</name>
    <name evidence="10" type="ORF">NCTC11632_00048</name>
</gene>
<keyword evidence="5" id="KW-0804">Transcription</keyword>
<dbReference type="GO" id="GO:0006355">
    <property type="term" value="P:regulation of DNA-templated transcription"/>
    <property type="evidence" value="ECO:0007669"/>
    <property type="project" value="InterPro"/>
</dbReference>
<proteinExistence type="predicted"/>
<dbReference type="PROSITE" id="PS51755">
    <property type="entry name" value="OMPR_PHOB"/>
    <property type="match status" value="1"/>
</dbReference>
<dbReference type="Proteomes" id="UP000254156">
    <property type="component" value="Unassembled WGS sequence"/>
</dbReference>
<evidence type="ECO:0000256" key="7">
    <source>
        <dbReference type="PROSITE-ProRule" id="PRU01091"/>
    </source>
</evidence>
<feature type="domain" description="Response regulatory" evidence="8">
    <location>
        <begin position="6"/>
        <end position="120"/>
    </location>
</feature>
<dbReference type="PROSITE" id="PS50110">
    <property type="entry name" value="RESPONSE_REGULATORY"/>
    <property type="match status" value="1"/>
</dbReference>
<dbReference type="Pfam" id="PF00072">
    <property type="entry name" value="Response_reg"/>
    <property type="match status" value="1"/>
</dbReference>
<feature type="domain" description="OmpR/PhoB-type" evidence="9">
    <location>
        <begin position="134"/>
        <end position="234"/>
    </location>
</feature>
<dbReference type="GO" id="GO:0032993">
    <property type="term" value="C:protein-DNA complex"/>
    <property type="evidence" value="ECO:0007669"/>
    <property type="project" value="TreeGrafter"/>
</dbReference>
<keyword evidence="1 6" id="KW-0597">Phosphoprotein</keyword>
<dbReference type="Gene3D" id="1.10.10.10">
    <property type="entry name" value="Winged helix-like DNA-binding domain superfamily/Winged helix DNA-binding domain"/>
    <property type="match status" value="1"/>
</dbReference>
<evidence type="ECO:0000313" key="10">
    <source>
        <dbReference type="EMBL" id="SUB87989.1"/>
    </source>
</evidence>
<evidence type="ECO:0000256" key="2">
    <source>
        <dbReference type="ARBA" id="ARBA00023012"/>
    </source>
</evidence>
<dbReference type="CDD" id="cd00156">
    <property type="entry name" value="REC"/>
    <property type="match status" value="1"/>
</dbReference>
<dbReference type="Pfam" id="PF00486">
    <property type="entry name" value="Trans_reg_C"/>
    <property type="match status" value="1"/>
</dbReference>
<dbReference type="PANTHER" id="PTHR48111">
    <property type="entry name" value="REGULATOR OF RPOS"/>
    <property type="match status" value="1"/>
</dbReference>
<dbReference type="SMART" id="SM00448">
    <property type="entry name" value="REC"/>
    <property type="match status" value="1"/>
</dbReference>
<feature type="DNA-binding region" description="OmpR/PhoB-type" evidence="7">
    <location>
        <begin position="134"/>
        <end position="234"/>
    </location>
</feature>
<dbReference type="InterPro" id="IPR036388">
    <property type="entry name" value="WH-like_DNA-bd_sf"/>
</dbReference>
<dbReference type="GO" id="GO:0000156">
    <property type="term" value="F:phosphorelay response regulator activity"/>
    <property type="evidence" value="ECO:0007669"/>
    <property type="project" value="TreeGrafter"/>
</dbReference>
<dbReference type="OrthoDB" id="1524092at2"/>
<dbReference type="SUPFAM" id="SSF52172">
    <property type="entry name" value="CheY-like"/>
    <property type="match status" value="1"/>
</dbReference>
<dbReference type="GO" id="GO:0000976">
    <property type="term" value="F:transcription cis-regulatory region binding"/>
    <property type="evidence" value="ECO:0007669"/>
    <property type="project" value="TreeGrafter"/>
</dbReference>
<dbReference type="GO" id="GO:0005829">
    <property type="term" value="C:cytosol"/>
    <property type="evidence" value="ECO:0007669"/>
    <property type="project" value="TreeGrafter"/>
</dbReference>
<dbReference type="EMBL" id="UGTF01000002">
    <property type="protein sequence ID" value="SUB87989.1"/>
    <property type="molecule type" value="Genomic_DNA"/>
</dbReference>
<evidence type="ECO:0000259" key="9">
    <source>
        <dbReference type="PROSITE" id="PS51755"/>
    </source>
</evidence>
<dbReference type="InterPro" id="IPR001789">
    <property type="entry name" value="Sig_transdc_resp-reg_receiver"/>
</dbReference>
<keyword evidence="3" id="KW-0805">Transcription regulation</keyword>
<dbReference type="InterPro" id="IPR016032">
    <property type="entry name" value="Sig_transdc_resp-reg_C-effctor"/>
</dbReference>
<evidence type="ECO:0000256" key="4">
    <source>
        <dbReference type="ARBA" id="ARBA00023125"/>
    </source>
</evidence>
<dbReference type="InterPro" id="IPR011006">
    <property type="entry name" value="CheY-like_superfamily"/>
</dbReference>
<dbReference type="SMART" id="SM00862">
    <property type="entry name" value="Trans_reg_C"/>
    <property type="match status" value="1"/>
</dbReference>
<keyword evidence="4 7" id="KW-0238">DNA-binding</keyword>
<dbReference type="AlphaFoldDB" id="A0A379E5Z8"/>
<evidence type="ECO:0000256" key="3">
    <source>
        <dbReference type="ARBA" id="ARBA00023015"/>
    </source>
</evidence>
<dbReference type="InterPro" id="IPR001867">
    <property type="entry name" value="OmpR/PhoB-type_DNA-bd"/>
</dbReference>
<protein>
    <submittedName>
        <fullName evidence="10">Transcriptional regulatory protein YycF</fullName>
    </submittedName>
</protein>
<evidence type="ECO:0000256" key="5">
    <source>
        <dbReference type="ARBA" id="ARBA00023163"/>
    </source>
</evidence>
<evidence type="ECO:0000256" key="1">
    <source>
        <dbReference type="ARBA" id="ARBA00022553"/>
    </source>
</evidence>
<evidence type="ECO:0000313" key="11">
    <source>
        <dbReference type="Proteomes" id="UP000254156"/>
    </source>
</evidence>
<dbReference type="Gene3D" id="3.40.50.2300">
    <property type="match status" value="1"/>
</dbReference>
<organism evidence="10 11">
    <name type="scientific">Porphyromonas macacae</name>
    <dbReference type="NCBI Taxonomy" id="28115"/>
    <lineage>
        <taxon>Bacteria</taxon>
        <taxon>Pseudomonadati</taxon>
        <taxon>Bacteroidota</taxon>
        <taxon>Bacteroidia</taxon>
        <taxon>Bacteroidales</taxon>
        <taxon>Porphyromonadaceae</taxon>
        <taxon>Porphyromonas</taxon>
    </lineage>
</organism>
<dbReference type="PANTHER" id="PTHR48111:SF1">
    <property type="entry name" value="TWO-COMPONENT RESPONSE REGULATOR ORR33"/>
    <property type="match status" value="1"/>
</dbReference>
<dbReference type="SUPFAM" id="SSF46894">
    <property type="entry name" value="C-terminal effector domain of the bipartite response regulators"/>
    <property type="match status" value="1"/>
</dbReference>
<evidence type="ECO:0000256" key="6">
    <source>
        <dbReference type="PROSITE-ProRule" id="PRU00169"/>
    </source>
</evidence>
<accession>A0A379E5Z8</accession>
<dbReference type="CDD" id="cd00383">
    <property type="entry name" value="trans_reg_C"/>
    <property type="match status" value="1"/>
</dbReference>
<dbReference type="RefSeq" id="WP_025003434.1">
    <property type="nucleotide sequence ID" value="NZ_JBGYTE010000050.1"/>
</dbReference>
<reference evidence="10 11" key="1">
    <citation type="submission" date="2018-06" db="EMBL/GenBank/DDBJ databases">
        <authorList>
            <consortium name="Pathogen Informatics"/>
            <person name="Doyle S."/>
        </authorList>
    </citation>
    <scope>NUCLEOTIDE SEQUENCE [LARGE SCALE GENOMIC DNA]</scope>
    <source>
        <strain evidence="10 11">NCTC11632</strain>
    </source>
</reference>
<feature type="modified residue" description="4-aspartylphosphate" evidence="6">
    <location>
        <position position="55"/>
    </location>
</feature>
<keyword evidence="2" id="KW-0902">Two-component regulatory system</keyword>
<evidence type="ECO:0000259" key="8">
    <source>
        <dbReference type="PROSITE" id="PS50110"/>
    </source>
</evidence>